<dbReference type="Proteomes" id="UP001527882">
    <property type="component" value="Unassembled WGS sequence"/>
</dbReference>
<organism evidence="1 2">
    <name type="scientific">Paenibacillus gyeongsangnamensis</name>
    <dbReference type="NCBI Taxonomy" id="3388067"/>
    <lineage>
        <taxon>Bacteria</taxon>
        <taxon>Bacillati</taxon>
        <taxon>Bacillota</taxon>
        <taxon>Bacilli</taxon>
        <taxon>Bacillales</taxon>
        <taxon>Paenibacillaceae</taxon>
        <taxon>Paenibacillus</taxon>
    </lineage>
</organism>
<name>A0ABT4QLT9_9BACL</name>
<proteinExistence type="predicted"/>
<dbReference type="EMBL" id="JAQAGZ010000058">
    <property type="protein sequence ID" value="MCZ8517814.1"/>
    <property type="molecule type" value="Genomic_DNA"/>
</dbReference>
<dbReference type="RefSeq" id="WP_269886341.1">
    <property type="nucleotide sequence ID" value="NZ_JAQAGZ010000058.1"/>
</dbReference>
<comment type="caution">
    <text evidence="1">The sequence shown here is derived from an EMBL/GenBank/DDBJ whole genome shotgun (WGS) entry which is preliminary data.</text>
</comment>
<keyword evidence="2" id="KW-1185">Reference proteome</keyword>
<evidence type="ECO:0000313" key="1">
    <source>
        <dbReference type="EMBL" id="MCZ8517814.1"/>
    </source>
</evidence>
<gene>
    <name evidence="1" type="ORF">O9H85_37145</name>
</gene>
<evidence type="ECO:0000313" key="2">
    <source>
        <dbReference type="Proteomes" id="UP001527882"/>
    </source>
</evidence>
<accession>A0ABT4QLT9</accession>
<sequence>MSQRRATGSTTTPVVRYQFVNAVTGLPVTNSITVTGTRIVILPFILPAGTFRLRITNVGTGRVRVEGVILVF</sequence>
<protein>
    <submittedName>
        <fullName evidence="1">Uncharacterized protein</fullName>
    </submittedName>
</protein>
<reference evidence="1 2" key="1">
    <citation type="submission" date="2022-12" db="EMBL/GenBank/DDBJ databases">
        <title>Draft genome sequence of Paenibacillus sp. dW9.</title>
        <authorList>
            <person name="Choi E.-W."/>
            <person name="Kim D.-U."/>
        </authorList>
    </citation>
    <scope>NUCLEOTIDE SEQUENCE [LARGE SCALE GENOMIC DNA]</scope>
    <source>
        <strain evidence="2">dW9</strain>
    </source>
</reference>